<protein>
    <submittedName>
        <fullName evidence="3">Guanylate cyclase</fullName>
    </submittedName>
</protein>
<dbReference type="SUPFAM" id="SSF55073">
    <property type="entry name" value="Nucleotide cyclase"/>
    <property type="match status" value="1"/>
</dbReference>
<dbReference type="Pfam" id="PF16701">
    <property type="entry name" value="Ad_Cy_reg"/>
    <property type="match status" value="1"/>
</dbReference>
<comment type="caution">
    <text evidence="3">The sequence shown here is derived from an EMBL/GenBank/DDBJ whole genome shotgun (WGS) entry which is preliminary data.</text>
</comment>
<dbReference type="Proteomes" id="UP000240739">
    <property type="component" value="Unassembled WGS sequence"/>
</dbReference>
<dbReference type="InterPro" id="IPR009061">
    <property type="entry name" value="DNA-bd_dom_put_sf"/>
</dbReference>
<evidence type="ECO:0000259" key="2">
    <source>
        <dbReference type="PROSITE" id="PS50125"/>
    </source>
</evidence>
<dbReference type="GO" id="GO:0006355">
    <property type="term" value="P:regulation of DNA-templated transcription"/>
    <property type="evidence" value="ECO:0007669"/>
    <property type="project" value="InterPro"/>
</dbReference>
<gene>
    <name evidence="3" type="ORF">C7Y72_16375</name>
</gene>
<keyword evidence="4" id="KW-1185">Reference proteome</keyword>
<comment type="similarity">
    <text evidence="1">Belongs to the adenylyl cyclase class-3 family.</text>
</comment>
<dbReference type="Pfam" id="PF00211">
    <property type="entry name" value="Guanylate_cyc"/>
    <property type="match status" value="1"/>
</dbReference>
<reference evidence="3 4" key="1">
    <citation type="submission" date="2018-03" db="EMBL/GenBank/DDBJ databases">
        <title>Aquarubrobacter algicola gen. nov., sp. nov., a novel actinobacterium isolated from shallow eutrophic lake during the end of cyanobacterial harmful algal blooms.</title>
        <authorList>
            <person name="Chun S.J."/>
        </authorList>
    </citation>
    <scope>NUCLEOTIDE SEQUENCE [LARGE SCALE GENOMIC DNA]</scope>
    <source>
        <strain evidence="3 4">Seoho-28</strain>
    </source>
</reference>
<organism evidence="3 4">
    <name type="scientific">Paraconexibacter algicola</name>
    <dbReference type="NCBI Taxonomy" id="2133960"/>
    <lineage>
        <taxon>Bacteria</taxon>
        <taxon>Bacillati</taxon>
        <taxon>Actinomycetota</taxon>
        <taxon>Thermoleophilia</taxon>
        <taxon>Solirubrobacterales</taxon>
        <taxon>Paraconexibacteraceae</taxon>
        <taxon>Paraconexibacter</taxon>
    </lineage>
</organism>
<dbReference type="OrthoDB" id="310836at2"/>
<evidence type="ECO:0000313" key="3">
    <source>
        <dbReference type="EMBL" id="PTL56529.1"/>
    </source>
</evidence>
<dbReference type="GO" id="GO:0003677">
    <property type="term" value="F:DNA binding"/>
    <property type="evidence" value="ECO:0007669"/>
    <property type="project" value="InterPro"/>
</dbReference>
<dbReference type="EMBL" id="PYYB01000002">
    <property type="protein sequence ID" value="PTL56529.1"/>
    <property type="molecule type" value="Genomic_DNA"/>
</dbReference>
<evidence type="ECO:0000256" key="1">
    <source>
        <dbReference type="ARBA" id="ARBA00005381"/>
    </source>
</evidence>
<dbReference type="SUPFAM" id="SSF46955">
    <property type="entry name" value="Putative DNA-binding domain"/>
    <property type="match status" value="1"/>
</dbReference>
<dbReference type="Gene3D" id="1.10.1660.10">
    <property type="match status" value="1"/>
</dbReference>
<dbReference type="InterPro" id="IPR050697">
    <property type="entry name" value="Adenylyl/Guanylyl_Cyclase_3/4"/>
</dbReference>
<dbReference type="PANTHER" id="PTHR43081:SF19">
    <property type="entry name" value="PH-SENSITIVE ADENYLATE CYCLASE RV1264"/>
    <property type="match status" value="1"/>
</dbReference>
<sequence length="398" mass="43857">MSEPERITLAEVARRAGVKAATLRRWVQTGVVPGPTDGVWTAAAISHARLVARMRERGHSLAQLREATAQGRLAFGYIEDLLPPATSDHTLEEAARETGLEPALIERIYSTVGFNAHALRQISADDLQFLRYCAAVLAAGFPLVAFLQMSRVYGQALAQVADAEVRLFHLYVHEPLMRDGVPGLEMAEEMEGLARELLPLASPMMDHVHRRFLQHFVEQDVIGHLESDFGDSEPLDLGRLRVAIAFADLAGYTRLTEEEGEEEAVSAVERFVENVEHTLPDDARVIKTIGDEVMVVGSDPAALTDWAVGFQTLVAERPLPRIGIHYGETLYRDGDYYGREVNLAARVAARSAGGEVIVTRSVVEQAGSHLEFELIGEVRLKGFKEPTELFLARVADDD</sequence>
<dbReference type="InterPro" id="IPR032026">
    <property type="entry name" value="Ad_Cy_reg"/>
</dbReference>
<dbReference type="PROSITE" id="PS50125">
    <property type="entry name" value="GUANYLATE_CYCLASE_2"/>
    <property type="match status" value="1"/>
</dbReference>
<accession>A0A2T4UFG5</accession>
<evidence type="ECO:0000313" key="4">
    <source>
        <dbReference type="Proteomes" id="UP000240739"/>
    </source>
</evidence>
<dbReference type="Gene3D" id="3.30.70.1230">
    <property type="entry name" value="Nucleotide cyclase"/>
    <property type="match status" value="1"/>
</dbReference>
<dbReference type="CDD" id="cd07302">
    <property type="entry name" value="CHD"/>
    <property type="match status" value="1"/>
</dbReference>
<dbReference type="GO" id="GO:0006171">
    <property type="term" value="P:cAMP biosynthetic process"/>
    <property type="evidence" value="ECO:0007669"/>
    <property type="project" value="TreeGrafter"/>
</dbReference>
<dbReference type="GO" id="GO:0004016">
    <property type="term" value="F:adenylate cyclase activity"/>
    <property type="evidence" value="ECO:0007669"/>
    <property type="project" value="UniProtKB-ARBA"/>
</dbReference>
<dbReference type="GO" id="GO:0035556">
    <property type="term" value="P:intracellular signal transduction"/>
    <property type="evidence" value="ECO:0007669"/>
    <property type="project" value="InterPro"/>
</dbReference>
<proteinExistence type="inferred from homology"/>
<dbReference type="AlphaFoldDB" id="A0A2T4UFG5"/>
<feature type="domain" description="Guanylate cyclase" evidence="2">
    <location>
        <begin position="243"/>
        <end position="348"/>
    </location>
</feature>
<dbReference type="PANTHER" id="PTHR43081">
    <property type="entry name" value="ADENYLATE CYCLASE, TERMINAL-DIFFERENTIATION SPECIFIC-RELATED"/>
    <property type="match status" value="1"/>
</dbReference>
<name>A0A2T4UFG5_9ACTN</name>
<dbReference type="InterPro" id="IPR001054">
    <property type="entry name" value="A/G_cyclase"/>
</dbReference>
<dbReference type="RefSeq" id="WP_107570248.1">
    <property type="nucleotide sequence ID" value="NZ_PYYB01000002.1"/>
</dbReference>
<dbReference type="InterPro" id="IPR029787">
    <property type="entry name" value="Nucleotide_cyclase"/>
</dbReference>